<organism evidence="2 3">
    <name type="scientific">Acer saccharum</name>
    <name type="common">Sugar maple</name>
    <dbReference type="NCBI Taxonomy" id="4024"/>
    <lineage>
        <taxon>Eukaryota</taxon>
        <taxon>Viridiplantae</taxon>
        <taxon>Streptophyta</taxon>
        <taxon>Embryophyta</taxon>
        <taxon>Tracheophyta</taxon>
        <taxon>Spermatophyta</taxon>
        <taxon>Magnoliopsida</taxon>
        <taxon>eudicotyledons</taxon>
        <taxon>Gunneridae</taxon>
        <taxon>Pentapetalae</taxon>
        <taxon>rosids</taxon>
        <taxon>malvids</taxon>
        <taxon>Sapindales</taxon>
        <taxon>Sapindaceae</taxon>
        <taxon>Hippocastanoideae</taxon>
        <taxon>Acereae</taxon>
        <taxon>Acer</taxon>
    </lineage>
</organism>
<dbReference type="GO" id="GO:0006272">
    <property type="term" value="P:leading strand elongation"/>
    <property type="evidence" value="ECO:0007669"/>
    <property type="project" value="TreeGrafter"/>
</dbReference>
<dbReference type="GO" id="GO:0003688">
    <property type="term" value="F:DNA replication origin binding"/>
    <property type="evidence" value="ECO:0007669"/>
    <property type="project" value="TreeGrafter"/>
</dbReference>
<accession>A0AA39W091</accession>
<evidence type="ECO:0000313" key="3">
    <source>
        <dbReference type="Proteomes" id="UP001168877"/>
    </source>
</evidence>
<comment type="caution">
    <text evidence="2">The sequence shown here is derived from an EMBL/GenBank/DDBJ whole genome shotgun (WGS) entry which is preliminary data.</text>
</comment>
<dbReference type="InterPro" id="IPR012337">
    <property type="entry name" value="RNaseH-like_sf"/>
</dbReference>
<dbReference type="CDD" id="cd05776">
    <property type="entry name" value="DNA_polB_alpha_exo"/>
    <property type="match status" value="1"/>
</dbReference>
<dbReference type="GO" id="GO:0003887">
    <property type="term" value="F:DNA-directed DNA polymerase activity"/>
    <property type="evidence" value="ECO:0007669"/>
    <property type="project" value="TreeGrafter"/>
</dbReference>
<dbReference type="GO" id="GO:0005658">
    <property type="term" value="C:alpha DNA polymerase:primase complex"/>
    <property type="evidence" value="ECO:0007669"/>
    <property type="project" value="TreeGrafter"/>
</dbReference>
<dbReference type="EMBL" id="JAUESC010000002">
    <property type="protein sequence ID" value="KAK0605079.1"/>
    <property type="molecule type" value="Genomic_DNA"/>
</dbReference>
<dbReference type="SUPFAM" id="SSF53098">
    <property type="entry name" value="Ribonuclease H-like"/>
    <property type="match status" value="1"/>
</dbReference>
<dbReference type="GO" id="GO:1902975">
    <property type="term" value="P:mitotic DNA replication initiation"/>
    <property type="evidence" value="ECO:0007669"/>
    <property type="project" value="TreeGrafter"/>
</dbReference>
<sequence>MIELYKLDSDVLVGHNISGFDLDVLLHRAQACRVPSSMWSKIGRLKRSEMPKLTKGRTIFGSGASPGIMSCISGRLLCDTYLCSRDLLKEVSYSLTQLAKTQLNKDRKEIAPHDIPNMFQTLESLTELIECGETDAWLSMELMFHLSVLPLTRQLTNISGNLWGKTLQGARAQRVEYLLLHAFHAKKYIVPDRFHLMLKKQKRQSGE</sequence>
<evidence type="ECO:0000313" key="2">
    <source>
        <dbReference type="EMBL" id="KAK0605079.1"/>
    </source>
</evidence>
<name>A0AA39W091_ACESA</name>
<dbReference type="Proteomes" id="UP001168877">
    <property type="component" value="Unassembled WGS sequence"/>
</dbReference>
<dbReference type="PANTHER" id="PTHR45861:SF1">
    <property type="entry name" value="DNA POLYMERASE ALPHA CATALYTIC SUBUNIT"/>
    <property type="match status" value="1"/>
</dbReference>
<dbReference type="Gene3D" id="3.30.420.10">
    <property type="entry name" value="Ribonuclease H-like superfamily/Ribonuclease H"/>
    <property type="match status" value="1"/>
</dbReference>
<reference evidence="2" key="1">
    <citation type="journal article" date="2022" name="Plant J.">
        <title>Strategies of tolerance reflected in two North American maple genomes.</title>
        <authorList>
            <person name="McEvoy S.L."/>
            <person name="Sezen U.U."/>
            <person name="Trouern-Trend A."/>
            <person name="McMahon S.M."/>
            <person name="Schaberg P.G."/>
            <person name="Yang J."/>
            <person name="Wegrzyn J.L."/>
            <person name="Swenson N.G."/>
        </authorList>
    </citation>
    <scope>NUCLEOTIDE SEQUENCE</scope>
    <source>
        <strain evidence="2">NS2018</strain>
    </source>
</reference>
<protein>
    <recommendedName>
        <fullName evidence="1">DNA-directed DNA polymerase family B exonuclease domain-containing protein</fullName>
    </recommendedName>
</protein>
<evidence type="ECO:0000259" key="1">
    <source>
        <dbReference type="Pfam" id="PF03104"/>
    </source>
</evidence>
<dbReference type="PANTHER" id="PTHR45861">
    <property type="entry name" value="DNA POLYMERASE ALPHA CATALYTIC SUBUNIT"/>
    <property type="match status" value="1"/>
</dbReference>
<dbReference type="InterPro" id="IPR036397">
    <property type="entry name" value="RNaseH_sf"/>
</dbReference>
<dbReference type="Gene3D" id="6.10.10.100">
    <property type="match status" value="1"/>
</dbReference>
<dbReference type="AlphaFoldDB" id="A0AA39W091"/>
<dbReference type="GO" id="GO:0006273">
    <property type="term" value="P:lagging strand elongation"/>
    <property type="evidence" value="ECO:0007669"/>
    <property type="project" value="TreeGrafter"/>
</dbReference>
<gene>
    <name evidence="2" type="ORF">LWI29_022549</name>
</gene>
<feature type="domain" description="DNA-directed DNA polymerase family B exonuclease" evidence="1">
    <location>
        <begin position="6"/>
        <end position="96"/>
    </location>
</feature>
<dbReference type="GO" id="GO:0003697">
    <property type="term" value="F:single-stranded DNA binding"/>
    <property type="evidence" value="ECO:0007669"/>
    <property type="project" value="TreeGrafter"/>
</dbReference>
<proteinExistence type="predicted"/>
<reference evidence="2" key="2">
    <citation type="submission" date="2023-06" db="EMBL/GenBank/DDBJ databases">
        <authorList>
            <person name="Swenson N.G."/>
            <person name="Wegrzyn J.L."/>
            <person name="Mcevoy S.L."/>
        </authorList>
    </citation>
    <scope>NUCLEOTIDE SEQUENCE</scope>
    <source>
        <strain evidence="2">NS2018</strain>
        <tissue evidence="2">Leaf</tissue>
    </source>
</reference>
<dbReference type="FunFam" id="3.30.420.10:FF:000043">
    <property type="entry name" value="DNA polymerase"/>
    <property type="match status" value="1"/>
</dbReference>
<dbReference type="GO" id="GO:0003682">
    <property type="term" value="F:chromatin binding"/>
    <property type="evidence" value="ECO:0007669"/>
    <property type="project" value="TreeGrafter"/>
</dbReference>
<dbReference type="Pfam" id="PF03104">
    <property type="entry name" value="DNA_pol_B_exo1"/>
    <property type="match status" value="1"/>
</dbReference>
<keyword evidence="3" id="KW-1185">Reference proteome</keyword>
<dbReference type="InterPro" id="IPR006133">
    <property type="entry name" value="DNA-dir_DNA_pol_B_exonuc"/>
</dbReference>